<gene>
    <name evidence="3" type="ORF">DCS_06610</name>
</gene>
<organism evidence="3 4">
    <name type="scientific">Drechmeria coniospora</name>
    <name type="common">Nematophagous fungus</name>
    <name type="synonym">Meria coniospora</name>
    <dbReference type="NCBI Taxonomy" id="98403"/>
    <lineage>
        <taxon>Eukaryota</taxon>
        <taxon>Fungi</taxon>
        <taxon>Dikarya</taxon>
        <taxon>Ascomycota</taxon>
        <taxon>Pezizomycotina</taxon>
        <taxon>Sordariomycetes</taxon>
        <taxon>Hypocreomycetidae</taxon>
        <taxon>Hypocreales</taxon>
        <taxon>Ophiocordycipitaceae</taxon>
        <taxon>Drechmeria</taxon>
    </lineage>
</organism>
<keyword evidence="2" id="KW-1133">Transmembrane helix</keyword>
<evidence type="ECO:0000313" key="4">
    <source>
        <dbReference type="Proteomes" id="UP000076580"/>
    </source>
</evidence>
<dbReference type="Proteomes" id="UP000076580">
    <property type="component" value="Chromosome 03"/>
</dbReference>
<dbReference type="InParanoid" id="A0A151GC28"/>
<feature type="compositionally biased region" description="Polar residues" evidence="1">
    <location>
        <begin position="82"/>
        <end position="99"/>
    </location>
</feature>
<dbReference type="Pfam" id="PF12273">
    <property type="entry name" value="RCR"/>
    <property type="match status" value="1"/>
</dbReference>
<evidence type="ECO:0000313" key="3">
    <source>
        <dbReference type="EMBL" id="KYK54650.1"/>
    </source>
</evidence>
<comment type="caution">
    <text evidence="3">The sequence shown here is derived from an EMBL/GenBank/DDBJ whole genome shotgun (WGS) entry which is preliminary data.</text>
</comment>
<dbReference type="EMBL" id="LAYC01000003">
    <property type="protein sequence ID" value="KYK54650.1"/>
    <property type="molecule type" value="Genomic_DNA"/>
</dbReference>
<dbReference type="RefSeq" id="XP_040654002.1">
    <property type="nucleotide sequence ID" value="XM_040803898.1"/>
</dbReference>
<name>A0A151GC28_DRECN</name>
<dbReference type="GeneID" id="63719253"/>
<feature type="compositionally biased region" description="Pro residues" evidence="1">
    <location>
        <begin position="112"/>
        <end position="122"/>
    </location>
</feature>
<dbReference type="InterPro" id="IPR020999">
    <property type="entry name" value="Chitin_synth_reg_RCR"/>
</dbReference>
<keyword evidence="2" id="KW-0472">Membrane</keyword>
<accession>A0A151GC28</accession>
<dbReference type="OrthoDB" id="5400539at2759"/>
<feature type="region of interest" description="Disordered" evidence="1">
    <location>
        <begin position="80"/>
        <end position="166"/>
    </location>
</feature>
<evidence type="ECO:0008006" key="5">
    <source>
        <dbReference type="Google" id="ProtNLM"/>
    </source>
</evidence>
<evidence type="ECO:0000256" key="2">
    <source>
        <dbReference type="SAM" id="Phobius"/>
    </source>
</evidence>
<proteinExistence type="predicted"/>
<keyword evidence="4" id="KW-1185">Reference proteome</keyword>
<dbReference type="AlphaFoldDB" id="A0A151GC28"/>
<protein>
    <recommendedName>
        <fullName evidence="5">Ubiquitin-protein ligase sel1</fullName>
    </recommendedName>
</protein>
<feature type="transmembrane region" description="Helical" evidence="2">
    <location>
        <begin position="33"/>
        <end position="55"/>
    </location>
</feature>
<reference evidence="3 4" key="1">
    <citation type="journal article" date="2016" name="Sci. Rep.">
        <title>Insights into Adaptations to a Near-Obligate Nematode Endoparasitic Lifestyle from the Finished Genome of Drechmeria coniospora.</title>
        <authorList>
            <person name="Zhang L."/>
            <person name="Zhou Z."/>
            <person name="Guo Q."/>
            <person name="Fokkens L."/>
            <person name="Miskei M."/>
            <person name="Pocsi I."/>
            <person name="Zhang W."/>
            <person name="Chen M."/>
            <person name="Wang L."/>
            <person name="Sun Y."/>
            <person name="Donzelli B.G."/>
            <person name="Gibson D.M."/>
            <person name="Nelson D.R."/>
            <person name="Luo J.G."/>
            <person name="Rep M."/>
            <person name="Liu H."/>
            <person name="Yang S."/>
            <person name="Wang J."/>
            <person name="Krasnoff S.B."/>
            <person name="Xu Y."/>
            <person name="Molnar I."/>
            <person name="Lin M."/>
        </authorList>
    </citation>
    <scope>NUCLEOTIDE SEQUENCE [LARGE SCALE GENOMIC DNA]</scope>
    <source>
        <strain evidence="3 4">ARSEF 6962</strain>
    </source>
</reference>
<evidence type="ECO:0000256" key="1">
    <source>
        <dbReference type="SAM" id="MobiDB-lite"/>
    </source>
</evidence>
<sequence length="166" mass="18541">MPAGIAPRDDLPPGWVREGDWIVPWWHSTPGIIVRWVIFLVFSLLIIGYVVGGYWHAKRRIKKGLPPLAYHKCLVRRRTRQPQHQNGWPTNNQNMNQPANGYYMNDMGAPPTYDPSRPPMYTAPPEGATKVDPSQWGSQPTNRPAVANPAPDYTPSAGNPPPGSAR</sequence>
<keyword evidence="2" id="KW-0812">Transmembrane</keyword>